<evidence type="ECO:0000256" key="11">
    <source>
        <dbReference type="HAMAP-Rule" id="MF_01522"/>
    </source>
</evidence>
<evidence type="ECO:0000313" key="15">
    <source>
        <dbReference type="Proteomes" id="UP001597544"/>
    </source>
</evidence>
<dbReference type="Pfam" id="PF02705">
    <property type="entry name" value="K_trans"/>
    <property type="match status" value="1"/>
</dbReference>
<comment type="caution">
    <text evidence="11">Lacks conserved residue(s) required for the propagation of feature annotation.</text>
</comment>
<keyword evidence="5 11" id="KW-0812">Transmembrane</keyword>
<keyword evidence="15" id="KW-1185">Reference proteome</keyword>
<sequence length="645" mass="72365">MSLYSKTTAISTAGVLVSLGIIYGDIGTSPLYVMKAIIGNAPISEALVYGGISCVFWTLTLQTTIKYVLLTLQADNNGEGGIFSLFTLIRRKAKWLIVPAMVGGAALLADGIITPPISVSSAVEGLRILYPEIPTVPIVLVILTCLFLMQSYGTEIVGKAFGPIMLLWFTMLGSLGAVSILHHPQIIQALNPYYAYNLLVNYPNGFWLLGAVFLCTTGAEALYSDLGHCGRPNIRLSWSFVKVSLLLNYLGQGAWLMTLEGKTLEENPFYGIMPGWFLLIGITVATIAAIIASQALISGSFTLISEAIRLNLWPKVRLVYPTNLKGQLYVPSVNWLLWMGCVGVVLYFRESEHMEAAYGLAITVAMLSTTVLMMYYLFTKLKSKILASVFLAVYLAIELSFLVANLNKFEHGGWVSLFIGAVLLSVMYIWLNAYHIKRSFTEYVRLKDYLPALKELSADETIPKYTTHLVFMTSAANPKEVESKVIYSIFQKRPKRADIYWFIHVETTDEPFTAEYKVKKIVEGDVIRIDFRLGFRVEQRINLFFRKVVEEMVSSGEVDITSRYPSLNKQHLIGDFRFVVLEKFLSYENDLPLKQRVIMEWYFNVKKFTSSESKWFGLDTSSVKVEKVPLVISPAKLPHMQRVLA</sequence>
<comment type="caution">
    <text evidence="14">The sequence shown here is derived from an EMBL/GenBank/DDBJ whole genome shotgun (WGS) entry which is preliminary data.</text>
</comment>
<evidence type="ECO:0000256" key="5">
    <source>
        <dbReference type="ARBA" id="ARBA00022692"/>
    </source>
</evidence>
<dbReference type="RefSeq" id="WP_377503809.1">
    <property type="nucleotide sequence ID" value="NZ_JBHULU010000006.1"/>
</dbReference>
<feature type="transmembrane region" description="Helical" evidence="11">
    <location>
        <begin position="133"/>
        <end position="152"/>
    </location>
</feature>
<dbReference type="InterPro" id="IPR003855">
    <property type="entry name" value="K+_transporter"/>
</dbReference>
<accession>A0ABW5IK33</accession>
<dbReference type="PANTHER" id="PTHR30540">
    <property type="entry name" value="OSMOTIC STRESS POTASSIUM TRANSPORTER"/>
    <property type="match status" value="1"/>
</dbReference>
<evidence type="ECO:0000256" key="9">
    <source>
        <dbReference type="ARBA" id="ARBA00023065"/>
    </source>
</evidence>
<keyword evidence="8 11" id="KW-1133">Transmembrane helix</keyword>
<feature type="domain" description="K+ potassium transporter integral membrane" evidence="12">
    <location>
        <begin position="15"/>
        <end position="443"/>
    </location>
</feature>
<evidence type="ECO:0000256" key="2">
    <source>
        <dbReference type="ARBA" id="ARBA00022448"/>
    </source>
</evidence>
<keyword evidence="4 11" id="KW-0633">Potassium transport</keyword>
<evidence type="ECO:0000259" key="12">
    <source>
        <dbReference type="Pfam" id="PF02705"/>
    </source>
</evidence>
<organism evidence="14 15">
    <name type="scientific">Pontibacter locisalis</name>
    <dbReference type="NCBI Taxonomy" id="1719035"/>
    <lineage>
        <taxon>Bacteria</taxon>
        <taxon>Pseudomonadati</taxon>
        <taxon>Bacteroidota</taxon>
        <taxon>Cytophagia</taxon>
        <taxon>Cytophagales</taxon>
        <taxon>Hymenobacteraceae</taxon>
        <taxon>Pontibacter</taxon>
    </lineage>
</organism>
<gene>
    <name evidence="11" type="primary">kup</name>
    <name evidence="14" type="ORF">ACFSRY_05370</name>
</gene>
<keyword evidence="3 11" id="KW-1003">Cell membrane</keyword>
<evidence type="ECO:0000256" key="10">
    <source>
        <dbReference type="ARBA" id="ARBA00023136"/>
    </source>
</evidence>
<evidence type="ECO:0000256" key="6">
    <source>
        <dbReference type="ARBA" id="ARBA00022847"/>
    </source>
</evidence>
<dbReference type="Pfam" id="PF22776">
    <property type="entry name" value="K_trans_C"/>
    <property type="match status" value="1"/>
</dbReference>
<comment type="similarity">
    <text evidence="11">Belongs to the HAK/KUP transporter (TC 2.A.72) family.</text>
</comment>
<evidence type="ECO:0000256" key="7">
    <source>
        <dbReference type="ARBA" id="ARBA00022958"/>
    </source>
</evidence>
<evidence type="ECO:0000256" key="8">
    <source>
        <dbReference type="ARBA" id="ARBA00022989"/>
    </source>
</evidence>
<comment type="function">
    <text evidence="11">Transport of potassium into the cell. Likely operates as a K(+):H(+) symporter.</text>
</comment>
<dbReference type="HAMAP" id="MF_01522">
    <property type="entry name" value="Kup"/>
    <property type="match status" value="1"/>
</dbReference>
<keyword evidence="9 11" id="KW-0406">Ion transport</keyword>
<feature type="transmembrane region" description="Helical" evidence="11">
    <location>
        <begin position="385"/>
        <end position="406"/>
    </location>
</feature>
<dbReference type="InterPro" id="IPR023051">
    <property type="entry name" value="Kup"/>
</dbReference>
<name>A0ABW5IK33_9BACT</name>
<feature type="transmembrane region" description="Helical" evidence="11">
    <location>
        <begin position="412"/>
        <end position="431"/>
    </location>
</feature>
<dbReference type="EMBL" id="JBHULU010000006">
    <property type="protein sequence ID" value="MFD2513287.1"/>
    <property type="molecule type" value="Genomic_DNA"/>
</dbReference>
<feature type="transmembrane region" description="Helical" evidence="11">
    <location>
        <begin position="164"/>
        <end position="186"/>
    </location>
</feature>
<feature type="transmembrane region" description="Helical" evidence="11">
    <location>
        <begin position="236"/>
        <end position="255"/>
    </location>
</feature>
<evidence type="ECO:0000259" key="13">
    <source>
        <dbReference type="Pfam" id="PF22776"/>
    </source>
</evidence>
<keyword evidence="7 11" id="KW-0630">Potassium</keyword>
<keyword evidence="6 11" id="KW-0769">Symport</keyword>
<comment type="catalytic activity">
    <reaction evidence="11">
        <text>K(+)(in) + H(+)(in) = K(+)(out) + H(+)(out)</text>
        <dbReference type="Rhea" id="RHEA:28490"/>
        <dbReference type="ChEBI" id="CHEBI:15378"/>
        <dbReference type="ChEBI" id="CHEBI:29103"/>
    </reaction>
</comment>
<dbReference type="Proteomes" id="UP001597544">
    <property type="component" value="Unassembled WGS sequence"/>
</dbReference>
<dbReference type="InterPro" id="IPR053952">
    <property type="entry name" value="K_trans_C"/>
</dbReference>
<keyword evidence="10 11" id="KW-0472">Membrane</keyword>
<evidence type="ECO:0000313" key="14">
    <source>
        <dbReference type="EMBL" id="MFD2513287.1"/>
    </source>
</evidence>
<evidence type="ECO:0000256" key="4">
    <source>
        <dbReference type="ARBA" id="ARBA00022538"/>
    </source>
</evidence>
<feature type="transmembrane region" description="Helical" evidence="11">
    <location>
        <begin position="275"/>
        <end position="308"/>
    </location>
</feature>
<dbReference type="PANTHER" id="PTHR30540:SF83">
    <property type="entry name" value="K+ POTASSIUM TRANSPORTER"/>
    <property type="match status" value="1"/>
</dbReference>
<dbReference type="InterPro" id="IPR053951">
    <property type="entry name" value="K_trans_N"/>
</dbReference>
<feature type="transmembrane region" description="Helical" evidence="11">
    <location>
        <begin position="328"/>
        <end position="348"/>
    </location>
</feature>
<reference evidence="15" key="1">
    <citation type="journal article" date="2019" name="Int. J. Syst. Evol. Microbiol.">
        <title>The Global Catalogue of Microorganisms (GCM) 10K type strain sequencing project: providing services to taxonomists for standard genome sequencing and annotation.</title>
        <authorList>
            <consortium name="The Broad Institute Genomics Platform"/>
            <consortium name="The Broad Institute Genome Sequencing Center for Infectious Disease"/>
            <person name="Wu L."/>
            <person name="Ma J."/>
        </authorList>
    </citation>
    <scope>NUCLEOTIDE SEQUENCE [LARGE SCALE GENOMIC DNA]</scope>
    <source>
        <strain evidence="15">KCTC 42498</strain>
    </source>
</reference>
<comment type="subcellular location">
    <subcellularLocation>
        <location evidence="11">Cell membrane</location>
        <topology evidence="11">Multi-pass membrane protein</topology>
    </subcellularLocation>
    <subcellularLocation>
        <location evidence="1">Membrane</location>
        <topology evidence="1">Multi-pass membrane protein</topology>
    </subcellularLocation>
</comment>
<feature type="transmembrane region" description="Helical" evidence="11">
    <location>
        <begin position="93"/>
        <end position="113"/>
    </location>
</feature>
<evidence type="ECO:0000256" key="1">
    <source>
        <dbReference type="ARBA" id="ARBA00004141"/>
    </source>
</evidence>
<keyword evidence="2 11" id="KW-0813">Transport</keyword>
<protein>
    <recommendedName>
        <fullName evidence="11">Probable potassium transport system protein Kup</fullName>
    </recommendedName>
</protein>
<evidence type="ECO:0000256" key="3">
    <source>
        <dbReference type="ARBA" id="ARBA00022475"/>
    </source>
</evidence>
<feature type="transmembrane region" description="Helical" evidence="11">
    <location>
        <begin position="360"/>
        <end position="378"/>
    </location>
</feature>
<feature type="domain" description="K+ potassium transporter C-terminal" evidence="13">
    <location>
        <begin position="467"/>
        <end position="623"/>
    </location>
</feature>
<proteinExistence type="inferred from homology"/>